<evidence type="ECO:0000256" key="4">
    <source>
        <dbReference type="ARBA" id="ARBA00022989"/>
    </source>
</evidence>
<keyword evidence="5" id="KW-0129">CBS domain</keyword>
<organism evidence="10">
    <name type="scientific">marine sediment metagenome</name>
    <dbReference type="NCBI Taxonomy" id="412755"/>
    <lineage>
        <taxon>unclassified sequences</taxon>
        <taxon>metagenomes</taxon>
        <taxon>ecological metagenomes</taxon>
    </lineage>
</organism>
<dbReference type="PANTHER" id="PTHR22777">
    <property type="entry name" value="HEMOLYSIN-RELATED"/>
    <property type="match status" value="1"/>
</dbReference>
<dbReference type="AlphaFoldDB" id="X1FJG6"/>
<dbReference type="PANTHER" id="PTHR22777:SF17">
    <property type="entry name" value="UPF0053 PROTEIN SLL0260"/>
    <property type="match status" value="1"/>
</dbReference>
<feature type="transmembrane region" description="Helical" evidence="7">
    <location>
        <begin position="40"/>
        <end position="61"/>
    </location>
</feature>
<dbReference type="Pfam" id="PF00571">
    <property type="entry name" value="CBS"/>
    <property type="match status" value="1"/>
</dbReference>
<comment type="subcellular location">
    <subcellularLocation>
        <location evidence="1">Membrane</location>
        <topology evidence="1">Multi-pass membrane protein</topology>
    </subcellularLocation>
</comment>
<evidence type="ECO:0000256" key="3">
    <source>
        <dbReference type="ARBA" id="ARBA00022737"/>
    </source>
</evidence>
<dbReference type="GO" id="GO:0005886">
    <property type="term" value="C:plasma membrane"/>
    <property type="evidence" value="ECO:0007669"/>
    <property type="project" value="TreeGrafter"/>
</dbReference>
<feature type="transmembrane region" description="Helical" evidence="7">
    <location>
        <begin position="12"/>
        <end position="34"/>
    </location>
</feature>
<dbReference type="Gene3D" id="3.10.580.10">
    <property type="entry name" value="CBS-domain"/>
    <property type="match status" value="1"/>
</dbReference>
<keyword evidence="3" id="KW-0677">Repeat</keyword>
<feature type="non-terminal residue" evidence="10">
    <location>
        <position position="1"/>
    </location>
</feature>
<evidence type="ECO:0000256" key="1">
    <source>
        <dbReference type="ARBA" id="ARBA00004141"/>
    </source>
</evidence>
<dbReference type="InterPro" id="IPR000644">
    <property type="entry name" value="CBS_dom"/>
</dbReference>
<dbReference type="SMART" id="SM00116">
    <property type="entry name" value="CBS"/>
    <property type="match status" value="2"/>
</dbReference>
<dbReference type="InterPro" id="IPR044751">
    <property type="entry name" value="Ion_transp-like_CBS"/>
</dbReference>
<keyword evidence="4 7" id="KW-1133">Transmembrane helix</keyword>
<accession>X1FJG6</accession>
<dbReference type="SUPFAM" id="SSF54631">
    <property type="entry name" value="CBS-domain pair"/>
    <property type="match status" value="1"/>
</dbReference>
<evidence type="ECO:0000256" key="2">
    <source>
        <dbReference type="ARBA" id="ARBA00022692"/>
    </source>
</evidence>
<evidence type="ECO:0000259" key="8">
    <source>
        <dbReference type="PROSITE" id="PS51371"/>
    </source>
</evidence>
<keyword evidence="6 7" id="KW-0472">Membrane</keyword>
<dbReference type="Pfam" id="PF01595">
    <property type="entry name" value="CNNM"/>
    <property type="match status" value="1"/>
</dbReference>
<dbReference type="CDD" id="cd04590">
    <property type="entry name" value="CBS_pair_CorC_HlyC_assoc"/>
    <property type="match status" value="1"/>
</dbReference>
<name>X1FJG6_9ZZZZ</name>
<feature type="domain" description="CNNM transmembrane" evidence="9">
    <location>
        <begin position="1"/>
        <end position="138"/>
    </location>
</feature>
<evidence type="ECO:0000256" key="7">
    <source>
        <dbReference type="SAM" id="Phobius"/>
    </source>
</evidence>
<comment type="caution">
    <text evidence="10">The sequence shown here is derived from an EMBL/GenBank/DDBJ whole genome shotgun (WGS) entry which is preliminary data.</text>
</comment>
<reference evidence="10" key="1">
    <citation type="journal article" date="2014" name="Front. Microbiol.">
        <title>High frequency of phylogenetically diverse reductive dehalogenase-homologous genes in deep subseafloor sedimentary metagenomes.</title>
        <authorList>
            <person name="Kawai M."/>
            <person name="Futagami T."/>
            <person name="Toyoda A."/>
            <person name="Takaki Y."/>
            <person name="Nishi S."/>
            <person name="Hori S."/>
            <person name="Arai W."/>
            <person name="Tsubouchi T."/>
            <person name="Morono Y."/>
            <person name="Uchiyama I."/>
            <person name="Ito T."/>
            <person name="Fujiyama A."/>
            <person name="Inagaki F."/>
            <person name="Takami H."/>
        </authorList>
    </citation>
    <scope>NUCLEOTIDE SEQUENCE</scope>
    <source>
        <strain evidence="10">Expedition CK06-06</strain>
    </source>
</reference>
<protein>
    <recommendedName>
        <fullName evidence="11">CBS domain-containing protein</fullName>
    </recommendedName>
</protein>
<evidence type="ECO:0000259" key="9">
    <source>
        <dbReference type="PROSITE" id="PS51846"/>
    </source>
</evidence>
<gene>
    <name evidence="10" type="ORF">S03H2_03144</name>
</gene>
<evidence type="ECO:0000256" key="6">
    <source>
        <dbReference type="ARBA" id="ARBA00023136"/>
    </source>
</evidence>
<dbReference type="PROSITE" id="PS51371">
    <property type="entry name" value="CBS"/>
    <property type="match status" value="1"/>
</dbReference>
<evidence type="ECO:0000313" key="10">
    <source>
        <dbReference type="EMBL" id="GAH29509.1"/>
    </source>
</evidence>
<dbReference type="InterPro" id="IPR002550">
    <property type="entry name" value="CNNM"/>
</dbReference>
<sequence length="288" mass="32766">LSLLRRPEQLFSATLMGSDIFIIAACALAEWLVVRYLPGAWSTVLSTVVMTLAVLVLAQILPKSFALRRSGFVALNSAYPLRIISSLFTPLIWLSETISRRIIRWLWRSDKAIPYISRKEIRMMISSSADSSRLHHQIRLMVDHIFDFSEVKLEEIMVRVDELVSLPLEATVGEAVELITERGFTRLPIYRRDKDNIIGVVIADDLLDVSGERRLLELIRIPQVVVKATSSQEVLQLLRRDLLRVAFVVEDEPERRGGGIHSGKVIGMVTLEDLIEEIVGDIWDEYDF</sequence>
<proteinExistence type="predicted"/>
<keyword evidence="2 7" id="KW-0812">Transmembrane</keyword>
<dbReference type="InterPro" id="IPR046342">
    <property type="entry name" value="CBS_dom_sf"/>
</dbReference>
<feature type="domain" description="CBS" evidence="8">
    <location>
        <begin position="157"/>
        <end position="218"/>
    </location>
</feature>
<dbReference type="EMBL" id="BARU01001133">
    <property type="protein sequence ID" value="GAH29509.1"/>
    <property type="molecule type" value="Genomic_DNA"/>
</dbReference>
<evidence type="ECO:0000256" key="5">
    <source>
        <dbReference type="ARBA" id="ARBA00023122"/>
    </source>
</evidence>
<dbReference type="PROSITE" id="PS51846">
    <property type="entry name" value="CNNM"/>
    <property type="match status" value="1"/>
</dbReference>
<evidence type="ECO:0008006" key="11">
    <source>
        <dbReference type="Google" id="ProtNLM"/>
    </source>
</evidence>